<dbReference type="InterPro" id="IPR003439">
    <property type="entry name" value="ABC_transporter-like_ATP-bd"/>
</dbReference>
<evidence type="ECO:0000256" key="1">
    <source>
        <dbReference type="ARBA" id="ARBA00005417"/>
    </source>
</evidence>
<dbReference type="RefSeq" id="WP_163797384.1">
    <property type="nucleotide sequence ID" value="NZ_AP022588.1"/>
</dbReference>
<proteinExistence type="inferred from homology"/>
<dbReference type="GO" id="GO:0055085">
    <property type="term" value="P:transmembrane transport"/>
    <property type="evidence" value="ECO:0007669"/>
    <property type="project" value="UniProtKB-ARBA"/>
</dbReference>
<dbReference type="PROSITE" id="PS50893">
    <property type="entry name" value="ABC_TRANSPORTER_2"/>
    <property type="match status" value="1"/>
</dbReference>
<evidence type="ECO:0000256" key="3">
    <source>
        <dbReference type="ARBA" id="ARBA00022741"/>
    </source>
</evidence>
<dbReference type="InterPro" id="IPR027417">
    <property type="entry name" value="P-loop_NTPase"/>
</dbReference>
<keyword evidence="7" id="KW-1185">Reference proteome</keyword>
<dbReference type="SMART" id="SM00382">
    <property type="entry name" value="AAA"/>
    <property type="match status" value="1"/>
</dbReference>
<dbReference type="Pfam" id="PF00005">
    <property type="entry name" value="ABC_tran"/>
    <property type="match status" value="1"/>
</dbReference>
<accession>A0A7I7QQ32</accession>
<dbReference type="KEGG" id="msei:MSEDJ_25750"/>
<dbReference type="InterPro" id="IPR050319">
    <property type="entry name" value="ABC_transp_ATP-bind"/>
</dbReference>
<dbReference type="PANTHER" id="PTHR43776">
    <property type="entry name" value="TRANSPORT ATP-BINDING PROTEIN"/>
    <property type="match status" value="1"/>
</dbReference>
<dbReference type="AlphaFoldDB" id="A0A7I7QQ32"/>
<name>A0A7I7QQ32_9MYCO</name>
<reference evidence="6 7" key="1">
    <citation type="journal article" date="2019" name="Emerg. Microbes Infect.">
        <title>Comprehensive subspecies identification of 175 nontuberculous mycobacteria species based on 7547 genomic profiles.</title>
        <authorList>
            <person name="Matsumoto Y."/>
            <person name="Kinjo T."/>
            <person name="Motooka D."/>
            <person name="Nabeya D."/>
            <person name="Jung N."/>
            <person name="Uechi K."/>
            <person name="Horii T."/>
            <person name="Iida T."/>
            <person name="Fujita J."/>
            <person name="Nakamura S."/>
        </authorList>
    </citation>
    <scope>NUCLEOTIDE SEQUENCE [LARGE SCALE GENOMIC DNA]</scope>
    <source>
        <strain evidence="6 7">JCM 17899</strain>
    </source>
</reference>
<dbReference type="CDD" id="cd03257">
    <property type="entry name" value="ABC_NikE_OppD_transporters"/>
    <property type="match status" value="1"/>
</dbReference>
<evidence type="ECO:0000256" key="4">
    <source>
        <dbReference type="ARBA" id="ARBA00022840"/>
    </source>
</evidence>
<organism evidence="6 7">
    <name type="scientific">Mycolicibacterium sediminis</name>
    <dbReference type="NCBI Taxonomy" id="1286180"/>
    <lineage>
        <taxon>Bacteria</taxon>
        <taxon>Bacillati</taxon>
        <taxon>Actinomycetota</taxon>
        <taxon>Actinomycetes</taxon>
        <taxon>Mycobacteriales</taxon>
        <taxon>Mycobacteriaceae</taxon>
        <taxon>Mycolicibacterium</taxon>
    </lineage>
</organism>
<gene>
    <name evidence="6" type="primary">dppF</name>
    <name evidence="6" type="ORF">MSEDJ_25750</name>
</gene>
<dbReference type="SUPFAM" id="SSF52540">
    <property type="entry name" value="P-loop containing nucleoside triphosphate hydrolases"/>
    <property type="match status" value="1"/>
</dbReference>
<dbReference type="PANTHER" id="PTHR43776:SF7">
    <property type="entry name" value="D,D-DIPEPTIDE TRANSPORT ATP-BINDING PROTEIN DDPF-RELATED"/>
    <property type="match status" value="1"/>
</dbReference>
<dbReference type="InterPro" id="IPR017871">
    <property type="entry name" value="ABC_transporter-like_CS"/>
</dbReference>
<dbReference type="GO" id="GO:0005524">
    <property type="term" value="F:ATP binding"/>
    <property type="evidence" value="ECO:0007669"/>
    <property type="project" value="UniProtKB-KW"/>
</dbReference>
<dbReference type="PROSITE" id="PS00211">
    <property type="entry name" value="ABC_TRANSPORTER_1"/>
    <property type="match status" value="1"/>
</dbReference>
<evidence type="ECO:0000256" key="2">
    <source>
        <dbReference type="ARBA" id="ARBA00022448"/>
    </source>
</evidence>
<dbReference type="InterPro" id="IPR003593">
    <property type="entry name" value="AAA+_ATPase"/>
</dbReference>
<dbReference type="GO" id="GO:0016887">
    <property type="term" value="F:ATP hydrolysis activity"/>
    <property type="evidence" value="ECO:0007669"/>
    <property type="project" value="InterPro"/>
</dbReference>
<keyword evidence="2" id="KW-0813">Transport</keyword>
<dbReference type="EMBL" id="AP022588">
    <property type="protein sequence ID" value="BBY28479.1"/>
    <property type="molecule type" value="Genomic_DNA"/>
</dbReference>
<keyword evidence="4 6" id="KW-0067">ATP-binding</keyword>
<dbReference type="Proteomes" id="UP000467193">
    <property type="component" value="Chromosome"/>
</dbReference>
<sequence>MPETLLAVDGLRKLFGHHVAVTGASFSVAAGGSLAIVGESGSGKTTVARMIAGLERPSAGTITVEGVDRPSGRVSTTLRRRWARQIQIVFQDPYGSLDRRQSARDSLREIFSLHDSDLDDRGVTARIEHLLEQVGLGTRQADASPRDLSGGQRQRVAIARALAADPRLLILDEAVAALDVSIQAQILNLLAQIRRDSGTAFLFITHDLAVARHVADDVIVMHRGEIVERGPIDDVLRTPSEDYTRKLIASVPRPGWKPRRGEAVIG</sequence>
<dbReference type="Gene3D" id="3.40.50.300">
    <property type="entry name" value="P-loop containing nucleotide triphosphate hydrolases"/>
    <property type="match status" value="1"/>
</dbReference>
<evidence type="ECO:0000313" key="7">
    <source>
        <dbReference type="Proteomes" id="UP000467193"/>
    </source>
</evidence>
<comment type="similarity">
    <text evidence="1">Belongs to the ABC transporter superfamily.</text>
</comment>
<protein>
    <submittedName>
        <fullName evidence="6">ABC transporter ATP-binding protein</fullName>
    </submittedName>
</protein>
<evidence type="ECO:0000259" key="5">
    <source>
        <dbReference type="PROSITE" id="PS50893"/>
    </source>
</evidence>
<evidence type="ECO:0000313" key="6">
    <source>
        <dbReference type="EMBL" id="BBY28479.1"/>
    </source>
</evidence>
<keyword evidence="3" id="KW-0547">Nucleotide-binding</keyword>
<feature type="domain" description="ABC transporter" evidence="5">
    <location>
        <begin position="6"/>
        <end position="248"/>
    </location>
</feature>